<dbReference type="WBParaSite" id="nRc.2.0.1.t05091-RA">
    <property type="protein sequence ID" value="nRc.2.0.1.t05091-RA"/>
    <property type="gene ID" value="nRc.2.0.1.g05091"/>
</dbReference>
<evidence type="ECO:0000256" key="1">
    <source>
        <dbReference type="SAM" id="Phobius"/>
    </source>
</evidence>
<evidence type="ECO:0000313" key="3">
    <source>
        <dbReference type="WBParaSite" id="nRc.2.0.1.t05091-RA"/>
    </source>
</evidence>
<dbReference type="PROSITE" id="PS51257">
    <property type="entry name" value="PROKAR_LIPOPROTEIN"/>
    <property type="match status" value="1"/>
</dbReference>
<keyword evidence="1" id="KW-0812">Transmembrane</keyword>
<sequence>MLLYKSLKSMAVIVGSVGCGPRLLVIVAAVAVFLAIAVVVIAMGVAGIVMAIEVNGTRVARIAAVVHGIAAAGRRSEGLRLER</sequence>
<accession>A0A915HU70</accession>
<reference evidence="3" key="1">
    <citation type="submission" date="2022-11" db="UniProtKB">
        <authorList>
            <consortium name="WormBaseParasite"/>
        </authorList>
    </citation>
    <scope>IDENTIFICATION</scope>
</reference>
<proteinExistence type="predicted"/>
<organism evidence="2 3">
    <name type="scientific">Romanomermis culicivorax</name>
    <name type="common">Nematode worm</name>
    <dbReference type="NCBI Taxonomy" id="13658"/>
    <lineage>
        <taxon>Eukaryota</taxon>
        <taxon>Metazoa</taxon>
        <taxon>Ecdysozoa</taxon>
        <taxon>Nematoda</taxon>
        <taxon>Enoplea</taxon>
        <taxon>Dorylaimia</taxon>
        <taxon>Mermithida</taxon>
        <taxon>Mermithoidea</taxon>
        <taxon>Mermithidae</taxon>
        <taxon>Romanomermis</taxon>
    </lineage>
</organism>
<keyword evidence="1" id="KW-1133">Transmembrane helix</keyword>
<name>A0A915HU70_ROMCU</name>
<keyword evidence="1" id="KW-0472">Membrane</keyword>
<dbReference type="Proteomes" id="UP000887565">
    <property type="component" value="Unplaced"/>
</dbReference>
<keyword evidence="2" id="KW-1185">Reference proteome</keyword>
<dbReference type="AlphaFoldDB" id="A0A915HU70"/>
<evidence type="ECO:0000313" key="2">
    <source>
        <dbReference type="Proteomes" id="UP000887565"/>
    </source>
</evidence>
<feature type="transmembrane region" description="Helical" evidence="1">
    <location>
        <begin position="23"/>
        <end position="52"/>
    </location>
</feature>
<protein>
    <submittedName>
        <fullName evidence="3">Uncharacterized protein</fullName>
    </submittedName>
</protein>